<evidence type="ECO:0000313" key="2">
    <source>
        <dbReference type="Proteomes" id="UP000054217"/>
    </source>
</evidence>
<protein>
    <recommendedName>
        <fullName evidence="3">MADF domain-containing protein</fullName>
    </recommendedName>
</protein>
<dbReference type="AlphaFoldDB" id="A0A0C3KQ33"/>
<reference evidence="1 2" key="1">
    <citation type="submission" date="2014-04" db="EMBL/GenBank/DDBJ databases">
        <authorList>
            <consortium name="DOE Joint Genome Institute"/>
            <person name="Kuo A."/>
            <person name="Kohler A."/>
            <person name="Costa M.D."/>
            <person name="Nagy L.G."/>
            <person name="Floudas D."/>
            <person name="Copeland A."/>
            <person name="Barry K.W."/>
            <person name="Cichocki N."/>
            <person name="Veneault-Fourrey C."/>
            <person name="LaButti K."/>
            <person name="Lindquist E.A."/>
            <person name="Lipzen A."/>
            <person name="Lundell T."/>
            <person name="Morin E."/>
            <person name="Murat C."/>
            <person name="Sun H."/>
            <person name="Tunlid A."/>
            <person name="Henrissat B."/>
            <person name="Grigoriev I.V."/>
            <person name="Hibbett D.S."/>
            <person name="Martin F."/>
            <person name="Nordberg H.P."/>
            <person name="Cantor M.N."/>
            <person name="Hua S.X."/>
        </authorList>
    </citation>
    <scope>NUCLEOTIDE SEQUENCE [LARGE SCALE GENOMIC DNA]</scope>
    <source>
        <strain evidence="1 2">Marx 270</strain>
    </source>
</reference>
<dbReference type="InParanoid" id="A0A0C3KQ33"/>
<evidence type="ECO:0008006" key="3">
    <source>
        <dbReference type="Google" id="ProtNLM"/>
    </source>
</evidence>
<reference evidence="2" key="2">
    <citation type="submission" date="2015-01" db="EMBL/GenBank/DDBJ databases">
        <title>Evolutionary Origins and Diversification of the Mycorrhizal Mutualists.</title>
        <authorList>
            <consortium name="DOE Joint Genome Institute"/>
            <consortium name="Mycorrhizal Genomics Consortium"/>
            <person name="Kohler A."/>
            <person name="Kuo A."/>
            <person name="Nagy L.G."/>
            <person name="Floudas D."/>
            <person name="Copeland A."/>
            <person name="Barry K.W."/>
            <person name="Cichocki N."/>
            <person name="Veneault-Fourrey C."/>
            <person name="LaButti K."/>
            <person name="Lindquist E.A."/>
            <person name="Lipzen A."/>
            <person name="Lundell T."/>
            <person name="Morin E."/>
            <person name="Murat C."/>
            <person name="Riley R."/>
            <person name="Ohm R."/>
            <person name="Sun H."/>
            <person name="Tunlid A."/>
            <person name="Henrissat B."/>
            <person name="Grigoriev I.V."/>
            <person name="Hibbett D.S."/>
            <person name="Martin F."/>
        </authorList>
    </citation>
    <scope>NUCLEOTIDE SEQUENCE [LARGE SCALE GENOMIC DNA]</scope>
    <source>
        <strain evidence="2">Marx 270</strain>
    </source>
</reference>
<feature type="non-terminal residue" evidence="1">
    <location>
        <position position="60"/>
    </location>
</feature>
<name>A0A0C3KQ33_PISTI</name>
<proteinExistence type="predicted"/>
<dbReference type="EMBL" id="KN831949">
    <property type="protein sequence ID" value="KIO11722.1"/>
    <property type="molecule type" value="Genomic_DNA"/>
</dbReference>
<sequence>MQEGSHFWETALELTVEKYKRSHMWPTISKAVKAAIQEHGSDEAGLCKTILKIIAENRMC</sequence>
<dbReference type="Proteomes" id="UP000054217">
    <property type="component" value="Unassembled WGS sequence"/>
</dbReference>
<gene>
    <name evidence="1" type="ORF">M404DRAFT_994436</name>
</gene>
<dbReference type="OrthoDB" id="2703702at2759"/>
<organism evidence="1 2">
    <name type="scientific">Pisolithus tinctorius Marx 270</name>
    <dbReference type="NCBI Taxonomy" id="870435"/>
    <lineage>
        <taxon>Eukaryota</taxon>
        <taxon>Fungi</taxon>
        <taxon>Dikarya</taxon>
        <taxon>Basidiomycota</taxon>
        <taxon>Agaricomycotina</taxon>
        <taxon>Agaricomycetes</taxon>
        <taxon>Agaricomycetidae</taxon>
        <taxon>Boletales</taxon>
        <taxon>Sclerodermatineae</taxon>
        <taxon>Pisolithaceae</taxon>
        <taxon>Pisolithus</taxon>
    </lineage>
</organism>
<dbReference type="HOGENOM" id="CLU_2856003_0_0_1"/>
<accession>A0A0C3KQ33</accession>
<evidence type="ECO:0000313" key="1">
    <source>
        <dbReference type="EMBL" id="KIO11722.1"/>
    </source>
</evidence>
<keyword evidence="2" id="KW-1185">Reference proteome</keyword>